<dbReference type="Gene3D" id="3.100.10.10">
    <property type="match status" value="1"/>
</dbReference>
<evidence type="ECO:0000313" key="2">
    <source>
        <dbReference type="Proteomes" id="UP000030689"/>
    </source>
</evidence>
<organism evidence="1 2">
    <name type="scientific">Eutrema salsugineum</name>
    <name type="common">Saltwater cress</name>
    <name type="synonym">Sisymbrium salsugineum</name>
    <dbReference type="NCBI Taxonomy" id="72664"/>
    <lineage>
        <taxon>Eukaryota</taxon>
        <taxon>Viridiplantae</taxon>
        <taxon>Streptophyta</taxon>
        <taxon>Embryophyta</taxon>
        <taxon>Tracheophyta</taxon>
        <taxon>Spermatophyta</taxon>
        <taxon>Magnoliopsida</taxon>
        <taxon>eudicotyledons</taxon>
        <taxon>Gunneridae</taxon>
        <taxon>Pentapetalae</taxon>
        <taxon>rosids</taxon>
        <taxon>malvids</taxon>
        <taxon>Brassicales</taxon>
        <taxon>Brassicaceae</taxon>
        <taxon>Eutremeae</taxon>
        <taxon>Eutrema</taxon>
    </lineage>
</organism>
<reference evidence="1 2" key="1">
    <citation type="journal article" date="2013" name="Front. Plant Sci.">
        <title>The Reference Genome of the Halophytic Plant Eutrema salsugineum.</title>
        <authorList>
            <person name="Yang R."/>
            <person name="Jarvis D.E."/>
            <person name="Chen H."/>
            <person name="Beilstein M.A."/>
            <person name="Grimwood J."/>
            <person name="Jenkins J."/>
            <person name="Shu S."/>
            <person name="Prochnik S."/>
            <person name="Xin M."/>
            <person name="Ma C."/>
            <person name="Schmutz J."/>
            <person name="Wing R.A."/>
            <person name="Mitchell-Olds T."/>
            <person name="Schumaker K.S."/>
            <person name="Wang X."/>
        </authorList>
    </citation>
    <scope>NUCLEOTIDE SEQUENCE [LARGE SCALE GENOMIC DNA]</scope>
</reference>
<dbReference type="KEGG" id="eus:EUTSA_v10002334mg"/>
<accession>V4M202</accession>
<dbReference type="EMBL" id="KI517398">
    <property type="protein sequence ID" value="ESQ50159.1"/>
    <property type="molecule type" value="Genomic_DNA"/>
</dbReference>
<dbReference type="Proteomes" id="UP000030689">
    <property type="component" value="Unassembled WGS sequence"/>
</dbReference>
<name>V4M202_EUTSA</name>
<dbReference type="Gramene" id="ESQ50159">
    <property type="protein sequence ID" value="ESQ50159"/>
    <property type="gene ID" value="EUTSA_v10002334mg"/>
</dbReference>
<protein>
    <submittedName>
        <fullName evidence="1">Uncharacterized protein</fullName>
    </submittedName>
</protein>
<evidence type="ECO:0000313" key="1">
    <source>
        <dbReference type="EMBL" id="ESQ50159.1"/>
    </source>
</evidence>
<gene>
    <name evidence="1" type="ORF">EUTSA_v10002334mg</name>
</gene>
<keyword evidence="2" id="KW-1185">Reference proteome</keyword>
<proteinExistence type="predicted"/>
<dbReference type="AlphaFoldDB" id="V4M202"/>
<sequence>MLLLLQICHASKDYSFALKQLPCCYITSYWVLLRRSEQKFNALILKRLFMSKVNKALSLYTCHFHEGQGLIPNTLTLFLYILVYPYPWSFSNPISMNSVFVWQS</sequence>